<dbReference type="NCBIfam" id="TIGR01987">
    <property type="entry name" value="HI0074"/>
    <property type="match status" value="1"/>
</dbReference>
<accession>A0A2H0BUY8</accession>
<dbReference type="InterPro" id="IPR010235">
    <property type="entry name" value="HepT"/>
</dbReference>
<organism evidence="1 2">
    <name type="scientific">Candidatus Roizmanbacteria bacterium CG22_combo_CG10-13_8_21_14_all_38_20</name>
    <dbReference type="NCBI Taxonomy" id="1974862"/>
    <lineage>
        <taxon>Bacteria</taxon>
        <taxon>Candidatus Roizmaniibacteriota</taxon>
    </lineage>
</organism>
<evidence type="ECO:0000313" key="2">
    <source>
        <dbReference type="Proteomes" id="UP000231246"/>
    </source>
</evidence>
<dbReference type="AlphaFoldDB" id="A0A2H0BUY8"/>
<keyword evidence="1" id="KW-0808">Transferase</keyword>
<dbReference type="Gene3D" id="1.20.120.330">
    <property type="entry name" value="Nucleotidyltransferases domain 2"/>
    <property type="match status" value="1"/>
</dbReference>
<proteinExistence type="predicted"/>
<comment type="caution">
    <text evidence="1">The sequence shown here is derived from an EMBL/GenBank/DDBJ whole genome shotgun (WGS) entry which is preliminary data.</text>
</comment>
<dbReference type="SUPFAM" id="SSF81593">
    <property type="entry name" value="Nucleotidyltransferase substrate binding subunit/domain"/>
    <property type="match status" value="1"/>
</dbReference>
<sequence>MDKKILSDIKKALEKLDDALKQEDSEYIRDSAIKRFELCFDLGWKLMKLYAKTEGLECNSPRSCIRTMFELGILRYDENWMQMITDRNELVHIYRQELADIVYHRLPEYLQMLKAVLDKITKTPTYKDGP</sequence>
<evidence type="ECO:0000313" key="1">
    <source>
        <dbReference type="EMBL" id="PIP61485.1"/>
    </source>
</evidence>
<dbReference type="GO" id="GO:0016740">
    <property type="term" value="F:transferase activity"/>
    <property type="evidence" value="ECO:0007669"/>
    <property type="project" value="UniProtKB-KW"/>
</dbReference>
<dbReference type="EMBL" id="PCTA01000026">
    <property type="protein sequence ID" value="PIP61485.1"/>
    <property type="molecule type" value="Genomic_DNA"/>
</dbReference>
<reference evidence="1 2" key="1">
    <citation type="submission" date="2017-09" db="EMBL/GenBank/DDBJ databases">
        <title>Depth-based differentiation of microbial function through sediment-hosted aquifers and enrichment of novel symbionts in the deep terrestrial subsurface.</title>
        <authorList>
            <person name="Probst A.J."/>
            <person name="Ladd B."/>
            <person name="Jarett J.K."/>
            <person name="Geller-Mcgrath D.E."/>
            <person name="Sieber C.M."/>
            <person name="Emerson J.B."/>
            <person name="Anantharaman K."/>
            <person name="Thomas B.C."/>
            <person name="Malmstrom R."/>
            <person name="Stieglmeier M."/>
            <person name="Klingl A."/>
            <person name="Woyke T."/>
            <person name="Ryan C.M."/>
            <person name="Banfield J.F."/>
        </authorList>
    </citation>
    <scope>NUCLEOTIDE SEQUENCE [LARGE SCALE GENOMIC DNA]</scope>
    <source>
        <strain evidence="1">CG22_combo_CG10-13_8_21_14_all_38_20</strain>
    </source>
</reference>
<dbReference type="Pfam" id="PF08780">
    <property type="entry name" value="NTase_sub_bind"/>
    <property type="match status" value="1"/>
</dbReference>
<gene>
    <name evidence="1" type="ORF">COW99_04255</name>
</gene>
<dbReference type="Proteomes" id="UP000231246">
    <property type="component" value="Unassembled WGS sequence"/>
</dbReference>
<protein>
    <submittedName>
        <fullName evidence="1">Nucleotidyltransferase</fullName>
    </submittedName>
</protein>
<name>A0A2H0BUY8_9BACT</name>